<dbReference type="GO" id="GO:0045944">
    <property type="term" value="P:positive regulation of transcription by RNA polymerase II"/>
    <property type="evidence" value="ECO:0007669"/>
    <property type="project" value="InterPro"/>
</dbReference>
<evidence type="ECO:0000256" key="4">
    <source>
        <dbReference type="SAM" id="MobiDB-lite"/>
    </source>
</evidence>
<proteinExistence type="inferred from homology"/>
<feature type="compositionally biased region" description="Low complexity" evidence="4">
    <location>
        <begin position="312"/>
        <end position="336"/>
    </location>
</feature>
<keyword evidence="7" id="KW-1185">Reference proteome</keyword>
<dbReference type="Gene3D" id="6.10.250.970">
    <property type="match status" value="1"/>
</dbReference>
<dbReference type="Proteomes" id="UP000494165">
    <property type="component" value="Unassembled WGS sequence"/>
</dbReference>
<reference evidence="6 7" key="1">
    <citation type="submission" date="2020-04" db="EMBL/GenBank/DDBJ databases">
        <authorList>
            <person name="Alioto T."/>
            <person name="Alioto T."/>
            <person name="Gomez Garrido J."/>
        </authorList>
    </citation>
    <scope>NUCLEOTIDE SEQUENCE [LARGE SCALE GENOMIC DNA]</scope>
</reference>
<feature type="compositionally biased region" description="Polar residues" evidence="4">
    <location>
        <begin position="405"/>
        <end position="419"/>
    </location>
</feature>
<feature type="compositionally biased region" description="Polar residues" evidence="4">
    <location>
        <begin position="359"/>
        <end position="371"/>
    </location>
</feature>
<accession>A0A8S1BKI0</accession>
<dbReference type="GO" id="GO:0016607">
    <property type="term" value="C:nuclear speck"/>
    <property type="evidence" value="ECO:0007669"/>
    <property type="project" value="InterPro"/>
</dbReference>
<comment type="caution">
    <text evidence="6">The sequence shown here is derived from an EMBL/GenBank/DDBJ whole genome shotgun (WGS) entry which is preliminary data.</text>
</comment>
<feature type="compositionally biased region" description="Low complexity" evidence="4">
    <location>
        <begin position="704"/>
        <end position="735"/>
    </location>
</feature>
<feature type="compositionally biased region" description="Basic and acidic residues" evidence="4">
    <location>
        <begin position="255"/>
        <end position="269"/>
    </location>
</feature>
<dbReference type="Pfam" id="PF09596">
    <property type="entry name" value="MamL-1"/>
    <property type="match status" value="1"/>
</dbReference>
<evidence type="ECO:0000313" key="6">
    <source>
        <dbReference type="EMBL" id="CAB3359441.1"/>
    </source>
</evidence>
<keyword evidence="3" id="KW-0539">Nucleus</keyword>
<feature type="region of interest" description="Disordered" evidence="4">
    <location>
        <begin position="101"/>
        <end position="123"/>
    </location>
</feature>
<name>A0A8S1BKI0_9INSE</name>
<evidence type="ECO:0000256" key="3">
    <source>
        <dbReference type="ARBA" id="ARBA00023242"/>
    </source>
</evidence>
<feature type="region of interest" description="Disordered" evidence="4">
    <location>
        <begin position="601"/>
        <end position="660"/>
    </location>
</feature>
<comment type="similarity">
    <text evidence="2">Belongs to the mastermind family.</text>
</comment>
<dbReference type="InterPro" id="IPR046370">
    <property type="entry name" value="MAML_N_sf"/>
</dbReference>
<dbReference type="SMART" id="SM01275">
    <property type="entry name" value="MamL-1"/>
    <property type="match status" value="1"/>
</dbReference>
<feature type="compositionally biased region" description="Polar residues" evidence="4">
    <location>
        <begin position="442"/>
        <end position="455"/>
    </location>
</feature>
<dbReference type="EMBL" id="CADEPI010000001">
    <property type="protein sequence ID" value="CAB3359441.1"/>
    <property type="molecule type" value="Genomic_DNA"/>
</dbReference>
<dbReference type="InterPro" id="IPR019082">
    <property type="entry name" value="Mastermind-like_N"/>
</dbReference>
<evidence type="ECO:0000259" key="5">
    <source>
        <dbReference type="SMART" id="SM01275"/>
    </source>
</evidence>
<gene>
    <name evidence="6" type="ORF">CLODIP_2_CD05373</name>
</gene>
<dbReference type="GO" id="GO:0007219">
    <property type="term" value="P:Notch signaling pathway"/>
    <property type="evidence" value="ECO:0007669"/>
    <property type="project" value="InterPro"/>
</dbReference>
<feature type="region of interest" description="Disordered" evidence="4">
    <location>
        <begin position="248"/>
        <end position="380"/>
    </location>
</feature>
<feature type="region of interest" description="Disordered" evidence="4">
    <location>
        <begin position="405"/>
        <end position="458"/>
    </location>
</feature>
<feature type="region of interest" description="Disordered" evidence="4">
    <location>
        <begin position="693"/>
        <end position="769"/>
    </location>
</feature>
<feature type="compositionally biased region" description="Basic and acidic residues" evidence="4">
    <location>
        <begin position="282"/>
        <end position="300"/>
    </location>
</feature>
<feature type="domain" description="Neurogenic mastermind-like N-terminal" evidence="5">
    <location>
        <begin position="235"/>
        <end position="293"/>
    </location>
</feature>
<evidence type="ECO:0000256" key="2">
    <source>
        <dbReference type="ARBA" id="ARBA00008081"/>
    </source>
</evidence>
<feature type="compositionally biased region" description="Low complexity" evidence="4">
    <location>
        <begin position="650"/>
        <end position="660"/>
    </location>
</feature>
<sequence>MTKSENTGEENTNLEFKVLNLVQRDLLSGGTAQVFDGGTNSIVDERSILIDATNSLWQGTGFPVSVNNSIAQWVSVPQSFPQLPQWNSNAQVAVAVGPQTTTSRLQAQREAAEAGPSRNPLSCDSTSARVEHLRTTQAAPTPTVLPPRNDLNSRGLPVFRVASQYTPASNINTNGSLSAPNPLIGGRYGVGGYGASGTLCPNGGLEAPRLGLGGAGPAPGAAALAVGQPLGSDGQRQQVCDRLRKRIQSYRKRTRDQYDNHQRTQEKSNEAIAQDTSVLKSRHIEGKSKRQPKKSEKKTEPTVAPMAHLHGQQPQAPAAQAQMPPAQPPQQQQPQQKYLKRNLNDLHDGEASFEPPTKMQCTGGPQQQQGNRIPPQGSDPMVAKMVADIQLASVAQAQQMSANVSNAKVSKSNGDSAATASPVPERGATPKSNPGTPASAATPGSSQAGTPQQGRASDFPLISTDLKQEPLMDYDYSLEHCALAIKEDEDKGFTVNPSQDVFDMTAFELNGTEFSDFPFSEDELEVARPAPPQAQVPSVPMPMNEMKLGVHSPSGAQCSPQSAMYEAPKGNLQAQAYIATEQLRNIAKNHNQNNNIYSPGPVVPPAPGAAPGSQHTLGPSGNSFGFPGGNESAAFMHSPGAGPPPPPYLAKQQQQHQAPAAAFSDNLMPNFTMDQKRQLSIQQQLSQKLAYTNKQQPPVPGPLMVPQQQQPQAQPPQLSHQQPSPQQAYQPYGSPNHGSPRFVGSGHFGGPTTPTQPNRPPSHPNNAAAGSLLMPQQMHLGQQPGQQQVGIISFIFRLNSNSGLVYYWYRSRDIIYYSLALCALCNQSKTSNFKFQLFIELLRICLIQALVTSWR</sequence>
<dbReference type="AlphaFoldDB" id="A0A8S1BKI0"/>
<protein>
    <recommendedName>
        <fullName evidence="5">Neurogenic mastermind-like N-terminal domain-containing protein</fullName>
    </recommendedName>
</protein>
<evidence type="ECO:0000313" key="7">
    <source>
        <dbReference type="Proteomes" id="UP000494165"/>
    </source>
</evidence>
<organism evidence="6 7">
    <name type="scientific">Cloeon dipterum</name>
    <dbReference type="NCBI Taxonomy" id="197152"/>
    <lineage>
        <taxon>Eukaryota</taxon>
        <taxon>Metazoa</taxon>
        <taxon>Ecdysozoa</taxon>
        <taxon>Arthropoda</taxon>
        <taxon>Hexapoda</taxon>
        <taxon>Insecta</taxon>
        <taxon>Pterygota</taxon>
        <taxon>Palaeoptera</taxon>
        <taxon>Ephemeroptera</taxon>
        <taxon>Pisciforma</taxon>
        <taxon>Baetidae</taxon>
        <taxon>Cloeon</taxon>
    </lineage>
</organism>
<evidence type="ECO:0000256" key="1">
    <source>
        <dbReference type="ARBA" id="ARBA00004123"/>
    </source>
</evidence>
<dbReference type="GO" id="GO:0003713">
    <property type="term" value="F:transcription coactivator activity"/>
    <property type="evidence" value="ECO:0007669"/>
    <property type="project" value="InterPro"/>
</dbReference>
<comment type="subcellular location">
    <subcellularLocation>
        <location evidence="1">Nucleus</location>
    </subcellularLocation>
</comment>